<proteinExistence type="predicted"/>
<keyword evidence="3" id="KW-1185">Reference proteome</keyword>
<gene>
    <name evidence="2 4" type="ORF">BDZ99DRAFT_504608</name>
</gene>
<evidence type="ECO:0000313" key="2">
    <source>
        <dbReference type="EMBL" id="KAF2801497.1"/>
    </source>
</evidence>
<dbReference type="GeneID" id="54464948"/>
<reference evidence="4" key="2">
    <citation type="submission" date="2020-04" db="EMBL/GenBank/DDBJ databases">
        <authorList>
            <consortium name="NCBI Genome Project"/>
        </authorList>
    </citation>
    <scope>NUCLEOTIDE SEQUENCE</scope>
    <source>
        <strain evidence="4">CBS 304.34</strain>
    </source>
</reference>
<organism evidence="2">
    <name type="scientific">Mytilinidion resinicola</name>
    <dbReference type="NCBI Taxonomy" id="574789"/>
    <lineage>
        <taxon>Eukaryota</taxon>
        <taxon>Fungi</taxon>
        <taxon>Dikarya</taxon>
        <taxon>Ascomycota</taxon>
        <taxon>Pezizomycotina</taxon>
        <taxon>Dothideomycetes</taxon>
        <taxon>Pleosporomycetidae</taxon>
        <taxon>Mytilinidiales</taxon>
        <taxon>Mytilinidiaceae</taxon>
        <taxon>Mytilinidion</taxon>
    </lineage>
</organism>
<feature type="region of interest" description="Disordered" evidence="1">
    <location>
        <begin position="36"/>
        <end position="75"/>
    </location>
</feature>
<evidence type="ECO:0000256" key="1">
    <source>
        <dbReference type="SAM" id="MobiDB-lite"/>
    </source>
</evidence>
<dbReference type="AlphaFoldDB" id="A0A6A6Y107"/>
<reference evidence="2 4" key="1">
    <citation type="journal article" date="2020" name="Stud. Mycol.">
        <title>101 Dothideomycetes genomes: a test case for predicting lifestyles and emergence of pathogens.</title>
        <authorList>
            <person name="Haridas S."/>
            <person name="Albert R."/>
            <person name="Binder M."/>
            <person name="Bloem J."/>
            <person name="Labutti K."/>
            <person name="Salamov A."/>
            <person name="Andreopoulos B."/>
            <person name="Baker S."/>
            <person name="Barry K."/>
            <person name="Bills G."/>
            <person name="Bluhm B."/>
            <person name="Cannon C."/>
            <person name="Castanera R."/>
            <person name="Culley D."/>
            <person name="Daum C."/>
            <person name="Ezra D."/>
            <person name="Gonzalez J."/>
            <person name="Henrissat B."/>
            <person name="Kuo A."/>
            <person name="Liang C."/>
            <person name="Lipzen A."/>
            <person name="Lutzoni F."/>
            <person name="Magnuson J."/>
            <person name="Mondo S."/>
            <person name="Nolan M."/>
            <person name="Ohm R."/>
            <person name="Pangilinan J."/>
            <person name="Park H.-J."/>
            <person name="Ramirez L."/>
            <person name="Alfaro M."/>
            <person name="Sun H."/>
            <person name="Tritt A."/>
            <person name="Yoshinaga Y."/>
            <person name="Zwiers L.-H."/>
            <person name="Turgeon B."/>
            <person name="Goodwin S."/>
            <person name="Spatafora J."/>
            <person name="Crous P."/>
            <person name="Grigoriev I."/>
        </authorList>
    </citation>
    <scope>NUCLEOTIDE SEQUENCE</scope>
    <source>
        <strain evidence="2 4">CBS 304.34</strain>
    </source>
</reference>
<dbReference type="EMBL" id="MU003730">
    <property type="protein sequence ID" value="KAF2801497.1"/>
    <property type="molecule type" value="Genomic_DNA"/>
</dbReference>
<protein>
    <submittedName>
        <fullName evidence="2 4">Uncharacterized protein</fullName>
    </submittedName>
</protein>
<reference evidence="4" key="3">
    <citation type="submission" date="2025-04" db="UniProtKB">
        <authorList>
            <consortium name="RefSeq"/>
        </authorList>
    </citation>
    <scope>IDENTIFICATION</scope>
    <source>
        <strain evidence="4">CBS 304.34</strain>
    </source>
</reference>
<evidence type="ECO:0000313" key="3">
    <source>
        <dbReference type="Proteomes" id="UP000504636"/>
    </source>
</evidence>
<sequence>MWNIHQLRTYNTQHHVLYITSLSTIPLRPPWSRHASVEEEDQARGGTSHLRRARKTTTRAQQGQSVVGGQEPTQSMQIATQASQITMTGISTGTPAVERAIVVCNNPIQLTNTAPDLSAGQAGTLTATQGSISLVPDSQPGLEDGPLSTPEEEALRSEGKWGGRPWYNGVTIRCSF</sequence>
<accession>A0A6A6Y107</accession>
<evidence type="ECO:0000313" key="4">
    <source>
        <dbReference type="RefSeq" id="XP_033568461.1"/>
    </source>
</evidence>
<dbReference type="RefSeq" id="XP_033568461.1">
    <property type="nucleotide sequence ID" value="XM_033724055.1"/>
</dbReference>
<feature type="compositionally biased region" description="Polar residues" evidence="1">
    <location>
        <begin position="61"/>
        <end position="75"/>
    </location>
</feature>
<dbReference type="Proteomes" id="UP000504636">
    <property type="component" value="Unplaced"/>
</dbReference>
<name>A0A6A6Y107_9PEZI</name>